<dbReference type="AlphaFoldDB" id="A0A4R5NH06"/>
<dbReference type="OrthoDB" id="9799278at2"/>
<dbReference type="RefSeq" id="WP_010020881.1">
    <property type="nucleotide sequence ID" value="NZ_PUFN01000007.1"/>
</dbReference>
<dbReference type="Pfam" id="PF04230">
    <property type="entry name" value="PS_pyruv_trans"/>
    <property type="match status" value="1"/>
</dbReference>
<comment type="caution">
    <text evidence="2">The sequence shown here is derived from an EMBL/GenBank/DDBJ whole genome shotgun (WGS) entry which is preliminary data.</text>
</comment>
<keyword evidence="3" id="KW-1185">Reference proteome</keyword>
<gene>
    <name evidence="2" type="ORF">C5L30_001304</name>
</gene>
<evidence type="ECO:0000259" key="1">
    <source>
        <dbReference type="Pfam" id="PF04230"/>
    </source>
</evidence>
<dbReference type="Proteomes" id="UP000295257">
    <property type="component" value="Unassembled WGS sequence"/>
</dbReference>
<feature type="domain" description="Polysaccharide pyruvyl transferase" evidence="1">
    <location>
        <begin position="13"/>
        <end position="299"/>
    </location>
</feature>
<sequence>MKVAISTINDYENYGNRLQNYALQEVITSLGNDVITIKNYSGLPEKNFLKKTVMSILGENSNLTFFLKRFFSLFSYKKKLNVERAIKFRKFTSKNIKESKFIINKDTANFDFDKKIDCYVVGSDQVWNYFFPRFSSLDFIEYSQKPKISYAASFGVKCIPQKLHSFYKAGLSNIDYISVREHSGKKIVSKLTDKSSKVVLDPTLLLSKNQWMRVSSNKKYTEKYVVVYFLGDISDDNMKYIKRFSKEKGYEIKKLLSYDDEKLWKSGPSEFISLFSGSEAVFTDSFHAVAFSIIFNKYFEVFERNFKGPSMNSRIDTLLGDLDLADRWHSKCEKGKPIDYYKTMKLLDIRKRESMSFLKDSLKRVEVNING</sequence>
<reference evidence="2 3" key="1">
    <citation type="journal article" date="2019" name="Appl. Microbiol. Biotechnol.">
        <title>Uncovering carbohydrate metabolism through a genotype-phenotype association study of 56 lactic acid bacteria genomes.</title>
        <authorList>
            <person name="Buron-Moles G."/>
            <person name="Chailyan A."/>
            <person name="Dolejs I."/>
            <person name="Forster J."/>
            <person name="Miks M.H."/>
        </authorList>
    </citation>
    <scope>NUCLEOTIDE SEQUENCE [LARGE SCALE GENOMIC DNA]</scope>
    <source>
        <strain evidence="2 3">ATCC 29644</strain>
    </source>
</reference>
<proteinExistence type="predicted"/>
<dbReference type="EMBL" id="PUFN01000007">
    <property type="protein sequence ID" value="TDG73812.1"/>
    <property type="molecule type" value="Genomic_DNA"/>
</dbReference>
<protein>
    <recommendedName>
        <fullName evidence="1">Polysaccharide pyruvyl transferase domain-containing protein</fullName>
    </recommendedName>
</protein>
<accession>A0A4R5NH06</accession>
<organism evidence="2 3">
    <name type="scientific">Companilactobacillus farciminis</name>
    <dbReference type="NCBI Taxonomy" id="1612"/>
    <lineage>
        <taxon>Bacteria</taxon>
        <taxon>Bacillati</taxon>
        <taxon>Bacillota</taxon>
        <taxon>Bacilli</taxon>
        <taxon>Lactobacillales</taxon>
        <taxon>Lactobacillaceae</taxon>
        <taxon>Companilactobacillus</taxon>
    </lineage>
</organism>
<evidence type="ECO:0000313" key="2">
    <source>
        <dbReference type="EMBL" id="TDG73812.1"/>
    </source>
</evidence>
<evidence type="ECO:0000313" key="3">
    <source>
        <dbReference type="Proteomes" id="UP000295257"/>
    </source>
</evidence>
<dbReference type="InterPro" id="IPR007345">
    <property type="entry name" value="Polysacch_pyruvyl_Trfase"/>
</dbReference>
<name>A0A4R5NH06_9LACO</name>